<sequence>MYCERIDLTDYVLEAYLTAAENQTAGIVDKTIANVSGEIDDALRARFELPLVSTPHTLKRIAAVIVSYRVVGGITSLMTSEGGSNNDWIPLQTQYKQAVRDLESIRDGKLNVGLVELGEEARVDDELIVITRAPSIDMGRW</sequence>
<evidence type="ECO:0000313" key="4">
    <source>
        <dbReference type="Proteomes" id="UP000295506"/>
    </source>
</evidence>
<reference evidence="1 3" key="1">
    <citation type="journal article" date="2016" name="Front. Microbiol.">
        <title>Genome Sequence of the Piezophilic, Mesophilic Sulfate-Reducing Bacterium Desulfovibrio indicus J2T.</title>
        <authorList>
            <person name="Cao J."/>
            <person name="Maignien L."/>
            <person name="Shao Z."/>
            <person name="Alain K."/>
            <person name="Jebbar M."/>
        </authorList>
    </citation>
    <scope>NUCLEOTIDE SEQUENCE [LARGE SCALE GENOMIC DNA]</scope>
    <source>
        <strain evidence="1 3">J2</strain>
    </source>
</reference>
<reference evidence="2 4" key="2">
    <citation type="submission" date="2019-03" db="EMBL/GenBank/DDBJ databases">
        <title>Genomic Encyclopedia of Type Strains, Phase IV (KMG-IV): sequencing the most valuable type-strain genomes for metagenomic binning, comparative biology and taxonomic classification.</title>
        <authorList>
            <person name="Goeker M."/>
        </authorList>
    </citation>
    <scope>NUCLEOTIDE SEQUENCE [LARGE SCALE GENOMIC DNA]</scope>
    <source>
        <strain evidence="2 4">DSM 101483</strain>
    </source>
</reference>
<dbReference type="Proteomes" id="UP000055611">
    <property type="component" value="Chromosome"/>
</dbReference>
<evidence type="ECO:0000313" key="1">
    <source>
        <dbReference type="EMBL" id="AMK10856.1"/>
    </source>
</evidence>
<dbReference type="Pfam" id="PF07030">
    <property type="entry name" value="Phage_Mu_Gp36"/>
    <property type="match status" value="1"/>
</dbReference>
<gene>
    <name evidence="1" type="ORF">AWY79_06920</name>
    <name evidence="2" type="ORF">EDC59_101252</name>
</gene>
<dbReference type="KEGG" id="dej:AWY79_06920"/>
<dbReference type="InterPro" id="IPR009752">
    <property type="entry name" value="Phage_Mu_GpJ"/>
</dbReference>
<evidence type="ECO:0000313" key="2">
    <source>
        <dbReference type="EMBL" id="TDT91849.1"/>
    </source>
</evidence>
<evidence type="ECO:0000313" key="3">
    <source>
        <dbReference type="Proteomes" id="UP000055611"/>
    </source>
</evidence>
<organism evidence="2 4">
    <name type="scientific">Pseudodesulfovibrio indicus</name>
    <dbReference type="NCBI Taxonomy" id="1716143"/>
    <lineage>
        <taxon>Bacteria</taxon>
        <taxon>Pseudomonadati</taxon>
        <taxon>Thermodesulfobacteriota</taxon>
        <taxon>Desulfovibrionia</taxon>
        <taxon>Desulfovibrionales</taxon>
        <taxon>Desulfovibrionaceae</taxon>
    </lineage>
</organism>
<protein>
    <submittedName>
        <fullName evidence="2">Phage gp36-like protein</fullName>
    </submittedName>
</protein>
<dbReference type="AlphaFoldDB" id="A0A126QM21"/>
<dbReference type="OrthoDB" id="5454292at2"/>
<proteinExistence type="predicted"/>
<dbReference type="EMBL" id="SOBK01000001">
    <property type="protein sequence ID" value="TDT91849.1"/>
    <property type="molecule type" value="Genomic_DNA"/>
</dbReference>
<dbReference type="Proteomes" id="UP000295506">
    <property type="component" value="Unassembled WGS sequence"/>
</dbReference>
<keyword evidence="3" id="KW-1185">Reference proteome</keyword>
<accession>A0A126QM21</accession>
<name>A0A126QM21_9BACT</name>
<dbReference type="RefSeq" id="WP_066801914.1">
    <property type="nucleotide sequence ID" value="NZ_CP014206.1"/>
</dbReference>
<dbReference type="EMBL" id="CP014206">
    <property type="protein sequence ID" value="AMK10856.1"/>
    <property type="molecule type" value="Genomic_DNA"/>
</dbReference>